<dbReference type="InterPro" id="IPR002586">
    <property type="entry name" value="CobQ/CobB/MinD/ParA_Nub-bd_dom"/>
</dbReference>
<gene>
    <name evidence="4" type="ORF">ACFQFD_07930</name>
</gene>
<dbReference type="GeneID" id="81208966"/>
<evidence type="ECO:0000256" key="1">
    <source>
        <dbReference type="ARBA" id="ARBA00022741"/>
    </source>
</evidence>
<dbReference type="Gene3D" id="3.40.50.300">
    <property type="entry name" value="P-loop containing nucleotide triphosphate hydrolases"/>
    <property type="match status" value="1"/>
</dbReference>
<dbReference type="RefSeq" id="WP_284062722.1">
    <property type="nucleotide sequence ID" value="NZ_CP126158.1"/>
</dbReference>
<keyword evidence="1" id="KW-0547">Nucleotide-binding</keyword>
<dbReference type="AlphaFoldDB" id="A0ABD5T9E5"/>
<dbReference type="EMBL" id="JBHSWX010000012">
    <property type="protein sequence ID" value="MFC6785905.1"/>
    <property type="molecule type" value="Genomic_DNA"/>
</dbReference>
<dbReference type="Proteomes" id="UP001596443">
    <property type="component" value="Unassembled WGS sequence"/>
</dbReference>
<keyword evidence="2" id="KW-0067">ATP-binding</keyword>
<evidence type="ECO:0000313" key="4">
    <source>
        <dbReference type="EMBL" id="MFC6785905.1"/>
    </source>
</evidence>
<comment type="caution">
    <text evidence="4">The sequence shown here is derived from an EMBL/GenBank/DDBJ whole genome shotgun (WGS) entry which is preliminary data.</text>
</comment>
<evidence type="ECO:0000256" key="2">
    <source>
        <dbReference type="ARBA" id="ARBA00022840"/>
    </source>
</evidence>
<accession>A0ABD5T9E5</accession>
<keyword evidence="5" id="KW-1185">Reference proteome</keyword>
<proteinExistence type="predicted"/>
<dbReference type="InterPro" id="IPR050625">
    <property type="entry name" value="ParA/MinD_ATPase"/>
</dbReference>
<protein>
    <submittedName>
        <fullName evidence="4">P-loop NTPase</fullName>
    </submittedName>
</protein>
<feature type="domain" description="CobQ/CobB/MinD/ParA nucleotide binding" evidence="3">
    <location>
        <begin position="2"/>
        <end position="28"/>
    </location>
</feature>
<sequence length="244" mass="24571">MLAVTGGKGGTGKTTTALGLARAFGARDGDADEDHPRGAVAVVDADWDLPDLGALAGVDRRVKYPDDGGADRSPLTAAVADDARGAVQVLPAPTDARDREVRASLRRTLATAAATTRVIVDCPAGAAPDAVAPLRLADAALLVTEPCVAALRDAAKTAAVARRVGTPTVGAVVCRASVVPPGVCDILGCPVLARVPRARGSADPTNRDIEGDSVLADERVAAAYDRVADALAGTRSGEPASSRA</sequence>
<dbReference type="Pfam" id="PF01656">
    <property type="entry name" value="CbiA"/>
    <property type="match status" value="1"/>
</dbReference>
<name>A0ABD5T9E5_9EURY</name>
<organism evidence="4 5">
    <name type="scientific">Halobaculum halobium</name>
    <dbReference type="NCBI Taxonomy" id="3032281"/>
    <lineage>
        <taxon>Archaea</taxon>
        <taxon>Methanobacteriati</taxon>
        <taxon>Methanobacteriota</taxon>
        <taxon>Stenosarchaea group</taxon>
        <taxon>Halobacteria</taxon>
        <taxon>Halobacteriales</taxon>
        <taxon>Haloferacaceae</taxon>
        <taxon>Halobaculum</taxon>
    </lineage>
</organism>
<dbReference type="PANTHER" id="PTHR43384">
    <property type="entry name" value="SEPTUM SITE-DETERMINING PROTEIN MIND HOMOLOG, CHLOROPLASTIC-RELATED"/>
    <property type="match status" value="1"/>
</dbReference>
<dbReference type="InterPro" id="IPR027417">
    <property type="entry name" value="P-loop_NTPase"/>
</dbReference>
<dbReference type="SUPFAM" id="SSF52540">
    <property type="entry name" value="P-loop containing nucleoside triphosphate hydrolases"/>
    <property type="match status" value="1"/>
</dbReference>
<dbReference type="GO" id="GO:0005524">
    <property type="term" value="F:ATP binding"/>
    <property type="evidence" value="ECO:0007669"/>
    <property type="project" value="UniProtKB-KW"/>
</dbReference>
<evidence type="ECO:0000313" key="5">
    <source>
        <dbReference type="Proteomes" id="UP001596443"/>
    </source>
</evidence>
<reference evidence="4 5" key="1">
    <citation type="journal article" date="2019" name="Int. J. Syst. Evol. Microbiol.">
        <title>The Global Catalogue of Microorganisms (GCM) 10K type strain sequencing project: providing services to taxonomists for standard genome sequencing and annotation.</title>
        <authorList>
            <consortium name="The Broad Institute Genomics Platform"/>
            <consortium name="The Broad Institute Genome Sequencing Center for Infectious Disease"/>
            <person name="Wu L."/>
            <person name="Ma J."/>
        </authorList>
    </citation>
    <scope>NUCLEOTIDE SEQUENCE [LARGE SCALE GENOMIC DNA]</scope>
    <source>
        <strain evidence="4 5">SYNS20</strain>
    </source>
</reference>
<evidence type="ECO:0000259" key="3">
    <source>
        <dbReference type="Pfam" id="PF01656"/>
    </source>
</evidence>
<dbReference type="PANTHER" id="PTHR43384:SF6">
    <property type="entry name" value="SEPTUM SITE-DETERMINING PROTEIN MIND HOMOLOG, CHLOROPLASTIC"/>
    <property type="match status" value="1"/>
</dbReference>